<dbReference type="EMBL" id="AY728387">
    <property type="protein sequence ID" value="AAW57053.1"/>
    <property type="molecule type" value="Genomic_DNA"/>
</dbReference>
<dbReference type="NCBIfam" id="TIGR01285">
    <property type="entry name" value="nifN"/>
    <property type="match status" value="1"/>
</dbReference>
<evidence type="ECO:0000313" key="8">
    <source>
        <dbReference type="EMBL" id="AAW57053.1"/>
    </source>
</evidence>
<proteinExistence type="inferred from homology"/>
<protein>
    <recommendedName>
        <fullName evidence="4">Nitrogenase iron-molybdenum cofactor biosynthesis protein NifN</fullName>
    </recommendedName>
</protein>
<dbReference type="PANTHER" id="PTHR33712:SF7">
    <property type="entry name" value="LIGHT-INDEPENDENT PROTOCHLOROPHYLLIDE REDUCTASE SUBUNIT B"/>
    <property type="match status" value="1"/>
</dbReference>
<feature type="domain" description="Nitrogenase/oxidoreductase component 1" evidence="7">
    <location>
        <begin position="2"/>
        <end position="426"/>
    </location>
</feature>
<comment type="pathway">
    <text evidence="2">Cofactor biosynthesis; Fe-Mo cofactor biosynthesis.</text>
</comment>
<evidence type="ECO:0000256" key="2">
    <source>
        <dbReference type="ARBA" id="ARBA00005155"/>
    </source>
</evidence>
<dbReference type="InterPro" id="IPR050152">
    <property type="entry name" value="ChlB/BchB/BchZ"/>
</dbReference>
<dbReference type="GO" id="GO:0065003">
    <property type="term" value="P:protein-containing complex assembly"/>
    <property type="evidence" value="ECO:0007669"/>
    <property type="project" value="InterPro"/>
</dbReference>
<evidence type="ECO:0000256" key="3">
    <source>
        <dbReference type="ARBA" id="ARBA00011002"/>
    </source>
</evidence>
<dbReference type="GO" id="GO:0016163">
    <property type="term" value="F:nitrogenase activity"/>
    <property type="evidence" value="ECO:0007669"/>
    <property type="project" value="InterPro"/>
</dbReference>
<comment type="similarity">
    <text evidence="3 6">Belongs to the NifD/NifK/NifE/NifN family.</text>
</comment>
<comment type="function">
    <text evidence="1">This protein may play a role in the biosynthesis of the prosthetic group of nitrogenase (FeMo cofactor).</text>
</comment>
<dbReference type="CDD" id="cd01966">
    <property type="entry name" value="Nitrogenase_NifN_1"/>
    <property type="match status" value="1"/>
</dbReference>
<dbReference type="Gene3D" id="3.40.50.1980">
    <property type="entry name" value="Nitrogenase molybdenum iron protein domain"/>
    <property type="match status" value="3"/>
</dbReference>
<dbReference type="PROSITE" id="PS00699">
    <property type="entry name" value="NITROGENASE_1_1"/>
    <property type="match status" value="1"/>
</dbReference>
<dbReference type="InterPro" id="IPR005975">
    <property type="entry name" value="Nase_Mo-Fe_CF"/>
</dbReference>
<dbReference type="SUPFAM" id="SSF53807">
    <property type="entry name" value="Helical backbone' metal receptor"/>
    <property type="match status" value="1"/>
</dbReference>
<evidence type="ECO:0000256" key="4">
    <source>
        <dbReference type="ARBA" id="ARBA00013282"/>
    </source>
</evidence>
<dbReference type="Gene3D" id="6.10.250.1090">
    <property type="match status" value="1"/>
</dbReference>
<sequence length="443" mass="48402">MSQPLGASLAFLGLKGMMPLFHGAQGCTAFAKVVLVRHFREAIPLSTTAMTEVTTILGGEENVEQAILTIVENNSPDIIGLLTTGLTETRGDDMKRILKTIRERHPELDSLPIVYVSTPDYSGSLQDGFASAVEQIVALDYNSFPGESSLSSVVYPQPQVNILPGSFVSPGDMEEIKEIVEAFGLTPLAIPDLSRSLDGHLEDGYQTITGGGTTVAQLRSLPRSSFTLAVGESMRGAAKILEERFGTKYEVFPRLAGLEAVDGFLWRLSQIVTSRCDHHFPIIPNIPTLFQRQRCQLQDTILDTHFYFGGKKIALALEPDLLYQTAWLLNDMGAKVYAAVTTTKSPILEDLPIDTVTIGDLEDLEDLAAGSDLIITNSHGTALAERLNAPLYRMGYPVFDQLGNGQRCLVGYRGTMRFLFDVGNILLNKEANTPHYPSVLSHN</sequence>
<dbReference type="InterPro" id="IPR000318">
    <property type="entry name" value="Nase_comp1_CS"/>
</dbReference>
<evidence type="ECO:0000256" key="1">
    <source>
        <dbReference type="ARBA" id="ARBA00003171"/>
    </source>
</evidence>
<evidence type="ECO:0000259" key="7">
    <source>
        <dbReference type="Pfam" id="PF00148"/>
    </source>
</evidence>
<dbReference type="PANTHER" id="PTHR33712">
    <property type="entry name" value="LIGHT-INDEPENDENT PROTOCHLOROPHYLLIDE REDUCTASE SUBUNIT B"/>
    <property type="match status" value="1"/>
</dbReference>
<dbReference type="AlphaFoldDB" id="A1KYK0"/>
<dbReference type="UniPathway" id="UPA00782"/>
<keyword evidence="5 6" id="KW-0535">Nitrogen fixation</keyword>
<name>A1KYK0_9CYAN</name>
<gene>
    <name evidence="8" type="primary">nifN</name>
</gene>
<evidence type="ECO:0000256" key="6">
    <source>
        <dbReference type="RuleBase" id="RU004021"/>
    </source>
</evidence>
<dbReference type="Pfam" id="PF00148">
    <property type="entry name" value="Oxidored_nitro"/>
    <property type="match status" value="1"/>
</dbReference>
<dbReference type="InterPro" id="IPR000510">
    <property type="entry name" value="Nase/OxRdtase_comp1"/>
</dbReference>
<evidence type="ECO:0000256" key="5">
    <source>
        <dbReference type="ARBA" id="ARBA00023231"/>
    </source>
</evidence>
<reference evidence="8" key="1">
    <citation type="journal article" date="2008" name="BMC Evol. Biol.">
        <title>The cyanobacterial endosymbiont of the unicellular algae Rhopalodia gibba shows reductive genome evolution.</title>
        <authorList>
            <person name="Kneip C."/>
            <person name="Voss C."/>
            <person name="Lockhart P.J."/>
            <person name="Maier U.G."/>
        </authorList>
    </citation>
    <scope>NUCLEOTIDE SEQUENCE</scope>
</reference>
<organism evidence="8">
    <name type="scientific">cyanobacterium endosymbiont of Rhopalodia gibba</name>
    <dbReference type="NCBI Taxonomy" id="309035"/>
    <lineage>
        <taxon>Bacteria</taxon>
        <taxon>Bacillati</taxon>
        <taxon>Cyanobacteriota</taxon>
    </lineage>
</organism>
<accession>A1KYK0</accession>